<dbReference type="Proteomes" id="UP000198412">
    <property type="component" value="Unassembled WGS sequence"/>
</dbReference>
<evidence type="ECO:0000313" key="3">
    <source>
        <dbReference type="Proteomes" id="UP000198412"/>
    </source>
</evidence>
<keyword evidence="3" id="KW-1185">Reference proteome</keyword>
<feature type="signal peptide" evidence="1">
    <location>
        <begin position="1"/>
        <end position="20"/>
    </location>
</feature>
<dbReference type="PROSITE" id="PS51257">
    <property type="entry name" value="PROKAR_LIPOPROTEIN"/>
    <property type="match status" value="1"/>
</dbReference>
<accession>A0A238YGX5</accession>
<name>A0A238YGX5_9FLAO</name>
<keyword evidence="1" id="KW-0732">Signal</keyword>
<evidence type="ECO:0000256" key="1">
    <source>
        <dbReference type="SAM" id="SignalP"/>
    </source>
</evidence>
<organism evidence="2 3">
    <name type="scientific">Lutibacter flavus</name>
    <dbReference type="NCBI Taxonomy" id="691689"/>
    <lineage>
        <taxon>Bacteria</taxon>
        <taxon>Pseudomonadati</taxon>
        <taxon>Bacteroidota</taxon>
        <taxon>Flavobacteriia</taxon>
        <taxon>Flavobacteriales</taxon>
        <taxon>Flavobacteriaceae</taxon>
        <taxon>Lutibacter</taxon>
    </lineage>
</organism>
<feature type="chain" id="PRO_5012263525" evidence="1">
    <location>
        <begin position="21"/>
        <end position="265"/>
    </location>
</feature>
<dbReference type="OrthoDB" id="646668at2"/>
<dbReference type="AlphaFoldDB" id="A0A238YGX5"/>
<sequence length="265" mass="28553">MKIYKIISLLFVALLLTVSACDTIVEEEFLKNTTDVAGVELIATQSTPGGNKITLDLVTPGINGYWDYNLGKALTDKVTFIYPIPGTATFTFTGTLGAEFFSKTIDVQIDQLDNALDQDWYDLVSEDTAAGKTWVFDGGPNPDGRMWWFMSAPGSTDNAWSLWWNAGGDCCPPGDAAGKMHFDLDGAANFTHYGDASSSASELGSFVLDVANQTLTVSGAKMLGSDAGNADGVYSIVELTEDKMVLYLSNSETYGTGWTFVFVPE</sequence>
<reference evidence="3" key="1">
    <citation type="submission" date="2017-06" db="EMBL/GenBank/DDBJ databases">
        <authorList>
            <person name="Varghese N."/>
            <person name="Submissions S."/>
        </authorList>
    </citation>
    <scope>NUCLEOTIDE SEQUENCE [LARGE SCALE GENOMIC DNA]</scope>
    <source>
        <strain evidence="3">DSM 27993</strain>
    </source>
</reference>
<proteinExistence type="predicted"/>
<protein>
    <submittedName>
        <fullName evidence="2">Uncharacterized protein</fullName>
    </submittedName>
</protein>
<evidence type="ECO:0000313" key="2">
    <source>
        <dbReference type="EMBL" id="SNR69629.1"/>
    </source>
</evidence>
<gene>
    <name evidence="2" type="ORF">SAMN04488111_2531</name>
</gene>
<dbReference type="RefSeq" id="WP_089378811.1">
    <property type="nucleotide sequence ID" value="NZ_FZNX01000004.1"/>
</dbReference>
<dbReference type="EMBL" id="FZNX01000004">
    <property type="protein sequence ID" value="SNR69629.1"/>
    <property type="molecule type" value="Genomic_DNA"/>
</dbReference>